<reference evidence="1 2" key="1">
    <citation type="submission" date="2016-02" db="EMBL/GenBank/DDBJ databases">
        <title>Secondary metabolites in Legionella.</title>
        <authorList>
            <person name="Tobias N.J."/>
            <person name="Bode H.B."/>
        </authorList>
    </citation>
    <scope>NUCLEOTIDE SEQUENCE [LARGE SCALE GENOMIC DNA]</scope>
    <source>
        <strain evidence="1 2">DSM 19216</strain>
    </source>
</reference>
<evidence type="ECO:0000313" key="1">
    <source>
        <dbReference type="EMBL" id="OEH48677.1"/>
    </source>
</evidence>
<proteinExistence type="predicted"/>
<keyword evidence="2" id="KW-1185">Reference proteome</keyword>
<dbReference type="STRING" id="45071.Lpar_2595"/>
<dbReference type="AlphaFoldDB" id="A0A1E5JVW9"/>
<dbReference type="PATRIC" id="fig|45071.6.peg.2785"/>
<sequence>MKYKTTVAVQANGSLVMTDGILEKNGDMIFGYHALLAICNDQSKKQHSFENGKQFSVQSIGQMHSERLKITISPEFAQEAISVLKKKYPGLEIKGEQPNQEQEKGYNP</sequence>
<gene>
    <name evidence="1" type="ORF">lpari_00286</name>
</gene>
<protein>
    <submittedName>
        <fullName evidence="1">Uncharacterized protein</fullName>
    </submittedName>
</protein>
<organism evidence="1 2">
    <name type="scientific">Legionella parisiensis</name>
    <dbReference type="NCBI Taxonomy" id="45071"/>
    <lineage>
        <taxon>Bacteria</taxon>
        <taxon>Pseudomonadati</taxon>
        <taxon>Pseudomonadota</taxon>
        <taxon>Gammaproteobacteria</taxon>
        <taxon>Legionellales</taxon>
        <taxon>Legionellaceae</taxon>
        <taxon>Legionella</taxon>
    </lineage>
</organism>
<name>A0A1E5JVW9_9GAMM</name>
<accession>A0A1E5JVW9</accession>
<dbReference type="RefSeq" id="WP_058518346.1">
    <property type="nucleotide sequence ID" value="NZ_CAAAIE010000003.1"/>
</dbReference>
<evidence type="ECO:0000313" key="2">
    <source>
        <dbReference type="Proteomes" id="UP000095229"/>
    </source>
</evidence>
<comment type="caution">
    <text evidence="1">The sequence shown here is derived from an EMBL/GenBank/DDBJ whole genome shotgun (WGS) entry which is preliminary data.</text>
</comment>
<dbReference type="EMBL" id="LSOG01000006">
    <property type="protein sequence ID" value="OEH48677.1"/>
    <property type="molecule type" value="Genomic_DNA"/>
</dbReference>
<dbReference type="Proteomes" id="UP000095229">
    <property type="component" value="Unassembled WGS sequence"/>
</dbReference>
<dbReference type="OrthoDB" id="5649397at2"/>